<gene>
    <name evidence="2" type="ORF">ElyMa_004561700</name>
</gene>
<keyword evidence="2" id="KW-0176">Collagen</keyword>
<comment type="caution">
    <text evidence="2">The sequence shown here is derived from an EMBL/GenBank/DDBJ whole genome shotgun (WGS) entry which is preliminary data.</text>
</comment>
<dbReference type="AlphaFoldDB" id="A0AAV4HUN9"/>
<dbReference type="Proteomes" id="UP000762676">
    <property type="component" value="Unassembled WGS sequence"/>
</dbReference>
<evidence type="ECO:0000259" key="1">
    <source>
        <dbReference type="PROSITE" id="PS50234"/>
    </source>
</evidence>
<sequence length="146" mass="15924">MPCLSLIPAKGFGLNNFTTEAEVVEAIENINRAVVWDTNSYNDLVDLRMKQMTTEIFRPNVPHIAVVLTDGKAQRDEWTKNQGQKASQAGITVICVGVGQSINHQELLSIASGNSDNVFNITNLEVVDNIVAEVGNRICEAVDPAE</sequence>
<dbReference type="GO" id="GO:0005581">
    <property type="term" value="C:collagen trimer"/>
    <property type="evidence" value="ECO:0007669"/>
    <property type="project" value="UniProtKB-KW"/>
</dbReference>
<dbReference type="SUPFAM" id="SSF53300">
    <property type="entry name" value="vWA-like"/>
    <property type="match status" value="1"/>
</dbReference>
<name>A0AAV4HUN9_9GAST</name>
<dbReference type="InterPro" id="IPR002035">
    <property type="entry name" value="VWF_A"/>
</dbReference>
<protein>
    <submittedName>
        <fullName evidence="2">Collagen alpha-1(XII) chain</fullName>
    </submittedName>
</protein>
<dbReference type="EMBL" id="BMAT01009184">
    <property type="protein sequence ID" value="GFS00684.1"/>
    <property type="molecule type" value="Genomic_DNA"/>
</dbReference>
<keyword evidence="3" id="KW-1185">Reference proteome</keyword>
<organism evidence="2 3">
    <name type="scientific">Elysia marginata</name>
    <dbReference type="NCBI Taxonomy" id="1093978"/>
    <lineage>
        <taxon>Eukaryota</taxon>
        <taxon>Metazoa</taxon>
        <taxon>Spiralia</taxon>
        <taxon>Lophotrochozoa</taxon>
        <taxon>Mollusca</taxon>
        <taxon>Gastropoda</taxon>
        <taxon>Heterobranchia</taxon>
        <taxon>Euthyneura</taxon>
        <taxon>Panpulmonata</taxon>
        <taxon>Sacoglossa</taxon>
        <taxon>Placobranchoidea</taxon>
        <taxon>Plakobranchidae</taxon>
        <taxon>Elysia</taxon>
    </lineage>
</organism>
<proteinExistence type="predicted"/>
<dbReference type="PROSITE" id="PS50234">
    <property type="entry name" value="VWFA"/>
    <property type="match status" value="1"/>
</dbReference>
<dbReference type="PANTHER" id="PTHR24020:SF20">
    <property type="entry name" value="PH DOMAIN-CONTAINING PROTEIN"/>
    <property type="match status" value="1"/>
</dbReference>
<reference evidence="2 3" key="1">
    <citation type="journal article" date="2021" name="Elife">
        <title>Chloroplast acquisition without the gene transfer in kleptoplastic sea slugs, Plakobranchus ocellatus.</title>
        <authorList>
            <person name="Maeda T."/>
            <person name="Takahashi S."/>
            <person name="Yoshida T."/>
            <person name="Shimamura S."/>
            <person name="Takaki Y."/>
            <person name="Nagai Y."/>
            <person name="Toyoda A."/>
            <person name="Suzuki Y."/>
            <person name="Arimoto A."/>
            <person name="Ishii H."/>
            <person name="Satoh N."/>
            <person name="Nishiyama T."/>
            <person name="Hasebe M."/>
            <person name="Maruyama T."/>
            <person name="Minagawa J."/>
            <person name="Obokata J."/>
            <person name="Shigenobu S."/>
        </authorList>
    </citation>
    <scope>NUCLEOTIDE SEQUENCE [LARGE SCALE GENOMIC DNA]</scope>
</reference>
<dbReference type="InterPro" id="IPR050525">
    <property type="entry name" value="ECM_Assembly_Org"/>
</dbReference>
<dbReference type="PANTHER" id="PTHR24020">
    <property type="entry name" value="COLLAGEN ALPHA"/>
    <property type="match status" value="1"/>
</dbReference>
<evidence type="ECO:0000313" key="3">
    <source>
        <dbReference type="Proteomes" id="UP000762676"/>
    </source>
</evidence>
<dbReference type="Gene3D" id="3.40.50.410">
    <property type="entry name" value="von Willebrand factor, type A domain"/>
    <property type="match status" value="1"/>
</dbReference>
<accession>A0AAV4HUN9</accession>
<feature type="domain" description="VWFA" evidence="1">
    <location>
        <begin position="12"/>
        <end position="134"/>
    </location>
</feature>
<dbReference type="InterPro" id="IPR036465">
    <property type="entry name" value="vWFA_dom_sf"/>
</dbReference>
<dbReference type="Pfam" id="PF00092">
    <property type="entry name" value="VWA"/>
    <property type="match status" value="1"/>
</dbReference>
<evidence type="ECO:0000313" key="2">
    <source>
        <dbReference type="EMBL" id="GFS00684.1"/>
    </source>
</evidence>